<dbReference type="PANTHER" id="PTHR33227">
    <property type="entry name" value="STIGMA-SPECIFIC STIG1-LIKE PROTEIN 3"/>
    <property type="match status" value="1"/>
</dbReference>
<proteinExistence type="inferred from homology"/>
<sequence>MKALNILIMLVLLMALTITNLSATPSDDEPLFAHNDGDEDRSQDEPTSFGFTSRFLAQKPRGPMTCDRYPRVCRAAGSAGPDCCKKRCVNVKTDWFNCGMCGKKCRYSEICCKGKCVNPMSNRLHCGDCNNSCNKGTLHIFILFALLMDLAITNLSATPSGDEPLFVDNDGDGDRSQAEPTSVGIMSRFLAQKPRGMMTCNKYPRVCRAAGSPGPDCCKRKCVNVMWDRFNCGKCGKKCKYSEICCKGKCVNPMSNRLHCGDCYNRCTKGNMKFLNLFFMLAIVMALEAITLSATTSEKSNHPLGNSQMAASFGGAGGFPTQGFRPFLTCDKQPEICSMKGLFCCNRRCVDLKTEQFNCGRCGKTCNYSSICCEGKCVSPLFDENHCGGCNNSCGKGRSCVYDSQMATSFGGAGGFRPFFTCDKRPEICGTKGQFCCNRRCVDLKTDQFNCGRCGKTCSYSKICCEGKCVSPLSNEKHCGGCNNNCGKGSSCLYGMCSYA</sequence>
<protein>
    <submittedName>
        <fullName evidence="5">Stigma-specific protein Stig1</fullName>
    </submittedName>
</protein>
<evidence type="ECO:0000256" key="4">
    <source>
        <dbReference type="SAM" id="SignalP"/>
    </source>
</evidence>
<gene>
    <name evidence="5" type="ORF">EPI10_032715</name>
</gene>
<comment type="similarity">
    <text evidence="1">Belongs to the STIG1 family.</text>
</comment>
<keyword evidence="2 4" id="KW-0732">Signal</keyword>
<evidence type="ECO:0000256" key="3">
    <source>
        <dbReference type="SAM" id="Phobius"/>
    </source>
</evidence>
<dbReference type="InterPro" id="IPR006969">
    <property type="entry name" value="Stig-like"/>
</dbReference>
<keyword evidence="3" id="KW-1133">Transmembrane helix</keyword>
<reference evidence="6" key="1">
    <citation type="journal article" date="2019" name="Plant Biotechnol. J.">
        <title>Genome sequencing of the Australian wild diploid species Gossypium australe highlights disease resistance and delayed gland morphogenesis.</title>
        <authorList>
            <person name="Cai Y."/>
            <person name="Cai X."/>
            <person name="Wang Q."/>
            <person name="Wang P."/>
            <person name="Zhang Y."/>
            <person name="Cai C."/>
            <person name="Xu Y."/>
            <person name="Wang K."/>
            <person name="Zhou Z."/>
            <person name="Wang C."/>
            <person name="Geng S."/>
            <person name="Li B."/>
            <person name="Dong Q."/>
            <person name="Hou Y."/>
            <person name="Wang H."/>
            <person name="Ai P."/>
            <person name="Liu Z."/>
            <person name="Yi F."/>
            <person name="Sun M."/>
            <person name="An G."/>
            <person name="Cheng J."/>
            <person name="Zhang Y."/>
            <person name="Shi Q."/>
            <person name="Xie Y."/>
            <person name="Shi X."/>
            <person name="Chang Y."/>
            <person name="Huang F."/>
            <person name="Chen Y."/>
            <person name="Hong S."/>
            <person name="Mi L."/>
            <person name="Sun Q."/>
            <person name="Zhang L."/>
            <person name="Zhou B."/>
            <person name="Peng R."/>
            <person name="Zhang X."/>
            <person name="Liu F."/>
        </authorList>
    </citation>
    <scope>NUCLEOTIDE SEQUENCE [LARGE SCALE GENOMIC DNA]</scope>
    <source>
        <strain evidence="6">cv. PA1801</strain>
    </source>
</reference>
<feature type="signal peptide" evidence="4">
    <location>
        <begin position="1"/>
        <end position="23"/>
    </location>
</feature>
<evidence type="ECO:0000256" key="1">
    <source>
        <dbReference type="ARBA" id="ARBA00006010"/>
    </source>
</evidence>
<dbReference type="Proteomes" id="UP000325315">
    <property type="component" value="Unassembled WGS sequence"/>
</dbReference>
<organism evidence="5 6">
    <name type="scientific">Gossypium australe</name>
    <dbReference type="NCBI Taxonomy" id="47621"/>
    <lineage>
        <taxon>Eukaryota</taxon>
        <taxon>Viridiplantae</taxon>
        <taxon>Streptophyta</taxon>
        <taxon>Embryophyta</taxon>
        <taxon>Tracheophyta</taxon>
        <taxon>Spermatophyta</taxon>
        <taxon>Magnoliopsida</taxon>
        <taxon>eudicotyledons</taxon>
        <taxon>Gunneridae</taxon>
        <taxon>Pentapetalae</taxon>
        <taxon>rosids</taxon>
        <taxon>malvids</taxon>
        <taxon>Malvales</taxon>
        <taxon>Malvaceae</taxon>
        <taxon>Malvoideae</taxon>
        <taxon>Gossypium</taxon>
    </lineage>
</organism>
<comment type="caution">
    <text evidence="5">The sequence shown here is derived from an EMBL/GenBank/DDBJ whole genome shotgun (WGS) entry which is preliminary data.</text>
</comment>
<evidence type="ECO:0000256" key="2">
    <source>
        <dbReference type="ARBA" id="ARBA00022729"/>
    </source>
</evidence>
<accession>A0A5B6X7V2</accession>
<dbReference type="PANTHER" id="PTHR33227:SF21">
    <property type="entry name" value="F12F1.21 PROTEIN"/>
    <property type="match status" value="1"/>
</dbReference>
<keyword evidence="3" id="KW-0812">Transmembrane</keyword>
<dbReference type="Pfam" id="PF04885">
    <property type="entry name" value="Stig1"/>
    <property type="match status" value="4"/>
</dbReference>
<name>A0A5B6X7V2_9ROSI</name>
<keyword evidence="6" id="KW-1185">Reference proteome</keyword>
<feature type="transmembrane region" description="Helical" evidence="3">
    <location>
        <begin position="274"/>
        <end position="294"/>
    </location>
</feature>
<evidence type="ECO:0000313" key="6">
    <source>
        <dbReference type="Proteomes" id="UP000325315"/>
    </source>
</evidence>
<keyword evidence="3" id="KW-0472">Membrane</keyword>
<dbReference type="OrthoDB" id="5421723at2759"/>
<dbReference type="AlphaFoldDB" id="A0A5B6X7V2"/>
<feature type="chain" id="PRO_5023051410" evidence="4">
    <location>
        <begin position="24"/>
        <end position="500"/>
    </location>
</feature>
<evidence type="ECO:0000313" key="5">
    <source>
        <dbReference type="EMBL" id="KAA3489037.1"/>
    </source>
</evidence>
<dbReference type="EMBL" id="SMMG02000001">
    <property type="protein sequence ID" value="KAA3489037.1"/>
    <property type="molecule type" value="Genomic_DNA"/>
</dbReference>